<evidence type="ECO:0000313" key="7">
    <source>
        <dbReference type="Proteomes" id="UP000547209"/>
    </source>
</evidence>
<comment type="caution">
    <text evidence="6">The sequence shown here is derived from an EMBL/GenBank/DDBJ whole genome shotgun (WGS) entry which is preliminary data.</text>
</comment>
<keyword evidence="2" id="KW-0378">Hydrolase</keyword>
<evidence type="ECO:0000256" key="1">
    <source>
        <dbReference type="ARBA" id="ARBA00008875"/>
    </source>
</evidence>
<dbReference type="InterPro" id="IPR049166">
    <property type="entry name" value="GH39_cat"/>
</dbReference>
<accession>A0A7X0RUP0</accession>
<keyword evidence="7" id="KW-1185">Reference proteome</keyword>
<feature type="signal peptide" evidence="4">
    <location>
        <begin position="1"/>
        <end position="30"/>
    </location>
</feature>
<dbReference type="GO" id="GO:0016798">
    <property type="term" value="F:hydrolase activity, acting on glycosyl bonds"/>
    <property type="evidence" value="ECO:0007669"/>
    <property type="project" value="UniProtKB-KW"/>
</dbReference>
<dbReference type="AlphaFoldDB" id="A0A7X0RUP0"/>
<gene>
    <name evidence="6" type="ORF">H7C19_25440</name>
</gene>
<dbReference type="RefSeq" id="WP_185671890.1">
    <property type="nucleotide sequence ID" value="NZ_JACJVP010000043.1"/>
</dbReference>
<protein>
    <recommendedName>
        <fullName evidence="5">Glycosyl hydrolases family 39 N-terminal catalytic domain-containing protein</fullName>
    </recommendedName>
</protein>
<evidence type="ECO:0000259" key="5">
    <source>
        <dbReference type="Pfam" id="PF01229"/>
    </source>
</evidence>
<proteinExistence type="inferred from homology"/>
<keyword evidence="4" id="KW-0732">Signal</keyword>
<evidence type="ECO:0000256" key="4">
    <source>
        <dbReference type="SAM" id="SignalP"/>
    </source>
</evidence>
<evidence type="ECO:0000313" key="6">
    <source>
        <dbReference type="EMBL" id="MBB6674028.1"/>
    </source>
</evidence>
<dbReference type="Pfam" id="PF01229">
    <property type="entry name" value="Glyco_hydro_39"/>
    <property type="match status" value="1"/>
</dbReference>
<sequence length="723" mass="78144">MKFTFRRWCACLIVSTLMCGALISPSGVYAANSLNINAVLQSDVITNKFNTLNSWYYNSDWGSFASSQPDNYVTSNYPFIQYVRLFTATGGCYTGYAGCSGGNDRDLFVNPANTATMTDYKFDSLKSSIQNVLNKGLKPYIVTGNVPIKYSATPYIGAFNVNTRPPTDYSTYYNYIKAMADALVSQFGVTEIKTWKWGVLSEFENAAWFWDSPGSTPDANASKTAYFKLYDYTVAALQSSIGSGNLTVGAHAMAVTPGLWDPRDFIDHVATGNNYKTGGIGTQINFITASYYDDAPGVYTANSLPAVINSLRDRAIMDGLTNLQVGVDEGWFLTDTSGKDLFSRSSGTGYQGAYMAKKIKEMVDYNIDWFSVWDLNAYGVWGGASVPTISTNVIALASKMAGERRAGLSIGGSASGSGNVVDGFASYSDSTKKLHILVYNYNANPNAVSSESPTIAINNIAAVSGGSVNVKSWTVDDTHANFWPQWWSDKGSSLTSADYGGFWSPQSVEVPAALTNSSALAYWNSRLGTYQSLAALTSSATSPMTVSGNSITLSPTLNHHGVMLYEITNVTSIGNLVSVTDDINDFSKMNAHGSGLFFDSLNVAALGDTRRAARTTTGPTPEFVTYLYNNSKSVTLTGLFDSTAEPINNFKLYTSSTGASGSWALQSGYTTSDTPINSNLWTKRVYNWPSLPAGTNYVKVEFPTGGSQNWNPQLSQVTIQYTP</sequence>
<feature type="domain" description="Glycosyl hydrolases family 39 N-terminal catalytic" evidence="5">
    <location>
        <begin position="119"/>
        <end position="373"/>
    </location>
</feature>
<evidence type="ECO:0000256" key="3">
    <source>
        <dbReference type="ARBA" id="ARBA00023295"/>
    </source>
</evidence>
<organism evidence="6 7">
    <name type="scientific">Cohnella nanjingensis</name>
    <dbReference type="NCBI Taxonomy" id="1387779"/>
    <lineage>
        <taxon>Bacteria</taxon>
        <taxon>Bacillati</taxon>
        <taxon>Bacillota</taxon>
        <taxon>Bacilli</taxon>
        <taxon>Bacillales</taxon>
        <taxon>Paenibacillaceae</taxon>
        <taxon>Cohnella</taxon>
    </lineage>
</organism>
<dbReference type="Gene3D" id="3.20.20.80">
    <property type="entry name" value="Glycosidases"/>
    <property type="match status" value="1"/>
</dbReference>
<reference evidence="6 7" key="1">
    <citation type="submission" date="2020-08" db="EMBL/GenBank/DDBJ databases">
        <title>Cohnella phylogeny.</title>
        <authorList>
            <person name="Dunlap C."/>
        </authorList>
    </citation>
    <scope>NUCLEOTIDE SEQUENCE [LARGE SCALE GENOMIC DNA]</scope>
    <source>
        <strain evidence="6 7">DSM 28246</strain>
    </source>
</reference>
<dbReference type="EMBL" id="JACJVP010000043">
    <property type="protein sequence ID" value="MBB6674028.1"/>
    <property type="molecule type" value="Genomic_DNA"/>
</dbReference>
<keyword evidence="3" id="KW-0326">Glycosidase</keyword>
<dbReference type="Proteomes" id="UP000547209">
    <property type="component" value="Unassembled WGS sequence"/>
</dbReference>
<dbReference type="SUPFAM" id="SSF51445">
    <property type="entry name" value="(Trans)glycosidases"/>
    <property type="match status" value="1"/>
</dbReference>
<evidence type="ECO:0000256" key="2">
    <source>
        <dbReference type="ARBA" id="ARBA00022801"/>
    </source>
</evidence>
<dbReference type="InterPro" id="IPR017853">
    <property type="entry name" value="GH"/>
</dbReference>
<feature type="chain" id="PRO_5030594995" description="Glycosyl hydrolases family 39 N-terminal catalytic domain-containing protein" evidence="4">
    <location>
        <begin position="31"/>
        <end position="723"/>
    </location>
</feature>
<comment type="similarity">
    <text evidence="1">Belongs to the glycosyl hydrolase 39 family.</text>
</comment>
<name>A0A7X0RUP0_9BACL</name>